<evidence type="ECO:0000313" key="6">
    <source>
        <dbReference type="EMBL" id="SHE75625.1"/>
    </source>
</evidence>
<keyword evidence="4" id="KW-0456">Lyase</keyword>
<keyword evidence="7" id="KW-1185">Reference proteome</keyword>
<dbReference type="CDD" id="cd00452">
    <property type="entry name" value="KDPG_aldolase"/>
    <property type="match status" value="1"/>
</dbReference>
<gene>
    <name evidence="6" type="ORF">SAMN02746089_00741</name>
</gene>
<evidence type="ECO:0000256" key="3">
    <source>
        <dbReference type="ARBA" id="ARBA00011233"/>
    </source>
</evidence>
<accession>A0A1M4W389</accession>
<dbReference type="Pfam" id="PF01081">
    <property type="entry name" value="Aldolase"/>
    <property type="match status" value="1"/>
</dbReference>
<comment type="pathway">
    <text evidence="1">Carbohydrate acid metabolism.</text>
</comment>
<dbReference type="SUPFAM" id="SSF51569">
    <property type="entry name" value="Aldolase"/>
    <property type="match status" value="1"/>
</dbReference>
<name>A0A1M4W389_9THEO</name>
<dbReference type="Proteomes" id="UP000184088">
    <property type="component" value="Unassembled WGS sequence"/>
</dbReference>
<evidence type="ECO:0000256" key="5">
    <source>
        <dbReference type="ARBA" id="ARBA00023277"/>
    </source>
</evidence>
<evidence type="ECO:0000256" key="1">
    <source>
        <dbReference type="ARBA" id="ARBA00004761"/>
    </source>
</evidence>
<reference evidence="6 7" key="1">
    <citation type="submission" date="2016-11" db="EMBL/GenBank/DDBJ databases">
        <authorList>
            <person name="Jaros S."/>
            <person name="Januszkiewicz K."/>
            <person name="Wedrychowicz H."/>
        </authorList>
    </citation>
    <scope>NUCLEOTIDE SEQUENCE [LARGE SCALE GENOMIC DNA]</scope>
    <source>
        <strain evidence="6 7">DSM 17918</strain>
    </source>
</reference>
<dbReference type="EMBL" id="FQVH01000005">
    <property type="protein sequence ID" value="SHE75625.1"/>
    <property type="molecule type" value="Genomic_DNA"/>
</dbReference>
<dbReference type="OrthoDB" id="9802667at2"/>
<comment type="similarity">
    <text evidence="2">Belongs to the KHG/KDPG aldolase family.</text>
</comment>
<dbReference type="InterPro" id="IPR013785">
    <property type="entry name" value="Aldolase_TIM"/>
</dbReference>
<protein>
    <submittedName>
        <fullName evidence="6">2-keto-3-deoxy-phosphogluconate aldolase</fullName>
    </submittedName>
</protein>
<evidence type="ECO:0000256" key="4">
    <source>
        <dbReference type="ARBA" id="ARBA00023239"/>
    </source>
</evidence>
<dbReference type="InterPro" id="IPR000887">
    <property type="entry name" value="Aldlse_KDPG_KHG"/>
</dbReference>
<dbReference type="Gene3D" id="3.20.20.70">
    <property type="entry name" value="Aldolase class I"/>
    <property type="match status" value="1"/>
</dbReference>
<dbReference type="PANTHER" id="PTHR30246:SF1">
    <property type="entry name" value="2-DEHYDRO-3-DEOXY-6-PHOSPHOGALACTONATE ALDOLASE-RELATED"/>
    <property type="match status" value="1"/>
</dbReference>
<dbReference type="PANTHER" id="PTHR30246">
    <property type="entry name" value="2-KETO-3-DEOXY-6-PHOSPHOGLUCONATE ALDOLASE"/>
    <property type="match status" value="1"/>
</dbReference>
<comment type="subunit">
    <text evidence="3">Homotrimer.</text>
</comment>
<dbReference type="STRING" id="1121256.SAMN02746089_00741"/>
<dbReference type="GO" id="GO:0016829">
    <property type="term" value="F:lyase activity"/>
    <property type="evidence" value="ECO:0007669"/>
    <property type="project" value="UniProtKB-KW"/>
</dbReference>
<keyword evidence="5" id="KW-0119">Carbohydrate metabolism</keyword>
<dbReference type="NCBIfam" id="TIGR01182">
    <property type="entry name" value="eda"/>
    <property type="match status" value="1"/>
</dbReference>
<evidence type="ECO:0000313" key="7">
    <source>
        <dbReference type="Proteomes" id="UP000184088"/>
    </source>
</evidence>
<dbReference type="AlphaFoldDB" id="A0A1M4W389"/>
<proteinExistence type="inferred from homology"/>
<dbReference type="RefSeq" id="WP_073341863.1">
    <property type="nucleotide sequence ID" value="NZ_FQVH01000005.1"/>
</dbReference>
<organism evidence="6 7">
    <name type="scientific">Caldanaerobius fijiensis DSM 17918</name>
    <dbReference type="NCBI Taxonomy" id="1121256"/>
    <lineage>
        <taxon>Bacteria</taxon>
        <taxon>Bacillati</taxon>
        <taxon>Bacillota</taxon>
        <taxon>Clostridia</taxon>
        <taxon>Thermoanaerobacterales</taxon>
        <taxon>Thermoanaerobacteraceae</taxon>
        <taxon>Caldanaerobius</taxon>
    </lineage>
</organism>
<evidence type="ECO:0000256" key="2">
    <source>
        <dbReference type="ARBA" id="ARBA00006906"/>
    </source>
</evidence>
<sequence length="214" mass="23069">MNGLEKIKNSGIVAIIRGAKSDTILKIIQALREGGIDNIEITVEVPGAIEIIKEVNAQLRNEIYLGAGTVLDGETARLAILAGAQFIVSPSMHPDVITVSKRYGKIVIPGAMTPTEIVRAYELGADMVKVFPADVLGPQYIKEIRGPLSHIPIMVTGGIDLHNAADFIKAGATVIGIGGSLISQKISQDEESFKMITEKARNFVEEVKRARLER</sequence>